<gene>
    <name evidence="13" type="ORF">IV43_GL002261</name>
    <name evidence="14" type="ORF">LAC1533_0313</name>
</gene>
<feature type="domain" description="AB hydrolase-1" evidence="12">
    <location>
        <begin position="29"/>
        <end position="277"/>
    </location>
</feature>
<evidence type="ECO:0000256" key="6">
    <source>
        <dbReference type="ARBA" id="ARBA00022438"/>
    </source>
</evidence>
<evidence type="ECO:0000313" key="15">
    <source>
        <dbReference type="Proteomes" id="UP000051491"/>
    </source>
</evidence>
<dbReference type="Pfam" id="PF00561">
    <property type="entry name" value="Abhydrolase_1"/>
    <property type="match status" value="1"/>
</dbReference>
<keyword evidence="8 10" id="KW-0378">Hydrolase</keyword>
<dbReference type="GO" id="GO:0006508">
    <property type="term" value="P:proteolysis"/>
    <property type="evidence" value="ECO:0007669"/>
    <property type="project" value="UniProtKB-KW"/>
</dbReference>
<dbReference type="Gene3D" id="3.40.50.1820">
    <property type="entry name" value="alpha/beta hydrolase"/>
    <property type="match status" value="1"/>
</dbReference>
<evidence type="ECO:0000256" key="4">
    <source>
        <dbReference type="ARBA" id="ARBA00012568"/>
    </source>
</evidence>
<protein>
    <recommendedName>
        <fullName evidence="5 10">Proline iminopeptidase</fullName>
        <shortName evidence="10">PIP</shortName>
        <ecNumber evidence="4 10">3.4.11.5</ecNumber>
    </recommendedName>
    <alternativeName>
        <fullName evidence="9 10">Prolyl aminopeptidase</fullName>
    </alternativeName>
</protein>
<sequence>MKITEGYMPFHDYQTYFRIVGEAKKNAAPLILLHGGPGSSHNYFEMLDDLAQEGFRLVMYDQLGCGQSSAPDQPELWQAQTWLDELTELRSYLHLDHVHLLGQSFGGMLALMYLLEKKPQGVQSLILSSTLSSAKLWASEQHRLIKYLPQAEQEAIVVAEKTGNYSEPAYLAANAHYMALHAAAPVTKDSPEPLKRAKINGEQSYMTAWGPNEYTPTGTLRNYEYTDRLAEIKIPTLITNGTDDLCTPLIAKTMYDHLSNAQWKLFQNSRHMPFVEHHDEYINLLSSWLTEH</sequence>
<dbReference type="NCBIfam" id="TIGR01250">
    <property type="entry name" value="pro_imino_pep_2"/>
    <property type="match status" value="1"/>
</dbReference>
<reference evidence="13 15" key="1">
    <citation type="journal article" date="2015" name="Genome Announc.">
        <title>Expanding the biotechnology potential of lactobacilli through comparative genomics of 213 strains and associated genera.</title>
        <authorList>
            <person name="Sun Z."/>
            <person name="Harris H.M."/>
            <person name="McCann A."/>
            <person name="Guo C."/>
            <person name="Argimon S."/>
            <person name="Zhang W."/>
            <person name="Yang X."/>
            <person name="Jeffery I.B."/>
            <person name="Cooney J.C."/>
            <person name="Kagawa T.F."/>
            <person name="Liu W."/>
            <person name="Song Y."/>
            <person name="Salvetti E."/>
            <person name="Wrobel A."/>
            <person name="Rasinkangas P."/>
            <person name="Parkhill J."/>
            <person name="Rea M.C."/>
            <person name="O'Sullivan O."/>
            <person name="Ritari J."/>
            <person name="Douillard F.P."/>
            <person name="Paul Ross R."/>
            <person name="Yang R."/>
            <person name="Briner A.E."/>
            <person name="Felis G.E."/>
            <person name="de Vos W.M."/>
            <person name="Barrangou R."/>
            <person name="Klaenhammer T.R."/>
            <person name="Caufield P.W."/>
            <person name="Cui Y."/>
            <person name="Zhang H."/>
            <person name="O'Toole P.W."/>
        </authorList>
    </citation>
    <scope>NUCLEOTIDE SEQUENCE [LARGE SCALE GENOMIC DNA]</scope>
    <source>
        <strain evidence="13 15">DSM 15353</strain>
    </source>
</reference>
<dbReference type="PATRIC" id="fig|89059.3.peg.2381"/>
<evidence type="ECO:0000256" key="10">
    <source>
        <dbReference type="PIRNR" id="PIRNR005539"/>
    </source>
</evidence>
<dbReference type="KEGG" id="laca:LAC1533_0313"/>
<evidence type="ECO:0000256" key="3">
    <source>
        <dbReference type="ARBA" id="ARBA00010088"/>
    </source>
</evidence>
<organism evidence="13 15">
    <name type="scientific">Ligilactobacillus acidipiscis</name>
    <dbReference type="NCBI Taxonomy" id="89059"/>
    <lineage>
        <taxon>Bacteria</taxon>
        <taxon>Bacillati</taxon>
        <taxon>Bacillota</taxon>
        <taxon>Bacilli</taxon>
        <taxon>Lactobacillales</taxon>
        <taxon>Lactobacillaceae</taxon>
        <taxon>Ligilactobacillus</taxon>
    </lineage>
</organism>
<dbReference type="EMBL" id="LT630287">
    <property type="protein sequence ID" value="SFV39733.1"/>
    <property type="molecule type" value="Genomic_DNA"/>
</dbReference>
<evidence type="ECO:0000313" key="13">
    <source>
        <dbReference type="EMBL" id="KRN80972.1"/>
    </source>
</evidence>
<evidence type="ECO:0000256" key="1">
    <source>
        <dbReference type="ARBA" id="ARBA00001585"/>
    </source>
</evidence>
<reference evidence="14" key="3">
    <citation type="submission" date="2016-11" db="EMBL/GenBank/DDBJ databases">
        <authorList>
            <person name="Jaros S."/>
            <person name="Januszkiewicz K."/>
            <person name="Wedrychowicz H."/>
        </authorList>
    </citation>
    <scope>NUCLEOTIDE SEQUENCE [LARGE SCALE GENOMIC DNA]</scope>
    <source>
        <strain evidence="14">ACA-DC 1533</strain>
    </source>
</reference>
<dbReference type="SUPFAM" id="SSF53474">
    <property type="entry name" value="alpha/beta-Hydrolases"/>
    <property type="match status" value="1"/>
</dbReference>
<comment type="subcellular location">
    <subcellularLocation>
        <location evidence="2">Cell envelope</location>
    </subcellularLocation>
</comment>
<comment type="similarity">
    <text evidence="3 10">Belongs to the peptidase S33 family.</text>
</comment>
<dbReference type="PIRSF" id="PIRSF005539">
    <property type="entry name" value="Pept_S33_TRI_F1"/>
    <property type="match status" value="1"/>
</dbReference>
<dbReference type="InterPro" id="IPR029058">
    <property type="entry name" value="AB_hydrolase_fold"/>
</dbReference>
<dbReference type="PRINTS" id="PR00793">
    <property type="entry name" value="PROAMNOPTASE"/>
</dbReference>
<evidence type="ECO:0000313" key="16">
    <source>
        <dbReference type="Proteomes" id="UP000190935"/>
    </source>
</evidence>
<accession>A0A0R2K1V7</accession>
<evidence type="ECO:0000256" key="5">
    <source>
        <dbReference type="ARBA" id="ARBA00021843"/>
    </source>
</evidence>
<dbReference type="OrthoDB" id="9796770at2"/>
<name>A0A0R2K1V7_9LACO</name>
<dbReference type="PANTHER" id="PTHR43798">
    <property type="entry name" value="MONOACYLGLYCEROL LIPASE"/>
    <property type="match status" value="1"/>
</dbReference>
<feature type="active site" evidence="11">
    <location>
        <position position="244"/>
    </location>
</feature>
<evidence type="ECO:0000256" key="11">
    <source>
        <dbReference type="PIRSR" id="PIRSR005539-1"/>
    </source>
</evidence>
<dbReference type="EC" id="3.4.11.5" evidence="4 10"/>
<evidence type="ECO:0000256" key="7">
    <source>
        <dbReference type="ARBA" id="ARBA00022670"/>
    </source>
</evidence>
<dbReference type="Proteomes" id="UP000051491">
    <property type="component" value="Unassembled WGS sequence"/>
</dbReference>
<dbReference type="InterPro" id="IPR050266">
    <property type="entry name" value="AB_hydrolase_sf"/>
</dbReference>
<dbReference type="EMBL" id="JQBK01000096">
    <property type="protein sequence ID" value="KRN80972.1"/>
    <property type="molecule type" value="Genomic_DNA"/>
</dbReference>
<dbReference type="InterPro" id="IPR002410">
    <property type="entry name" value="Peptidase_S33"/>
</dbReference>
<keyword evidence="6 10" id="KW-0031">Aminopeptidase</keyword>
<dbReference type="Proteomes" id="UP000190935">
    <property type="component" value="Chromosome I"/>
</dbReference>
<dbReference type="NCBIfam" id="NF045945">
    <property type="entry name" value="ProImpepLactob"/>
    <property type="match status" value="1"/>
</dbReference>
<dbReference type="InterPro" id="IPR000073">
    <property type="entry name" value="AB_hydrolase_1"/>
</dbReference>
<dbReference type="GO" id="GO:0016020">
    <property type="term" value="C:membrane"/>
    <property type="evidence" value="ECO:0007669"/>
    <property type="project" value="TreeGrafter"/>
</dbReference>
<feature type="active site" description="Nucleophile" evidence="11">
    <location>
        <position position="104"/>
    </location>
</feature>
<reference evidence="16" key="2">
    <citation type="submission" date="2016-11" db="EMBL/GenBank/DDBJ databases">
        <authorList>
            <person name="Papadimitriou K."/>
        </authorList>
    </citation>
    <scope>NUCLEOTIDE SEQUENCE [LARGE SCALE GENOMIC DNA]</scope>
    <source>
        <strain evidence="16">ACA-DC 1533</strain>
    </source>
</reference>
<dbReference type="PANTHER" id="PTHR43798:SF33">
    <property type="entry name" value="HYDROLASE, PUTATIVE (AFU_ORTHOLOGUE AFUA_2G14860)-RELATED"/>
    <property type="match status" value="1"/>
</dbReference>
<evidence type="ECO:0000256" key="8">
    <source>
        <dbReference type="ARBA" id="ARBA00022801"/>
    </source>
</evidence>
<dbReference type="STRING" id="89059.LAC1533_0313"/>
<feature type="active site" description="Proton donor" evidence="11">
    <location>
        <position position="271"/>
    </location>
</feature>
<dbReference type="GO" id="GO:0030313">
    <property type="term" value="C:cell envelope"/>
    <property type="evidence" value="ECO:0007669"/>
    <property type="project" value="UniProtKB-SubCell"/>
</dbReference>
<proteinExistence type="inferred from homology"/>
<evidence type="ECO:0000256" key="9">
    <source>
        <dbReference type="ARBA" id="ARBA00029605"/>
    </source>
</evidence>
<dbReference type="GeneID" id="95348407"/>
<dbReference type="InterPro" id="IPR005945">
    <property type="entry name" value="Pro_imino_pep"/>
</dbReference>
<comment type="function">
    <text evidence="10">Releases the N-terminal proline from various substrates.</text>
</comment>
<evidence type="ECO:0000313" key="14">
    <source>
        <dbReference type="EMBL" id="SFV39733.1"/>
    </source>
</evidence>
<keyword evidence="7 10" id="KW-0645">Protease</keyword>
<comment type="catalytic activity">
    <reaction evidence="1 10">
        <text>Release of N-terminal proline from a peptide.</text>
        <dbReference type="EC" id="3.4.11.5"/>
    </reaction>
</comment>
<evidence type="ECO:0000259" key="12">
    <source>
        <dbReference type="Pfam" id="PF00561"/>
    </source>
</evidence>
<evidence type="ECO:0000256" key="2">
    <source>
        <dbReference type="ARBA" id="ARBA00004196"/>
    </source>
</evidence>
<dbReference type="RefSeq" id="WP_056988160.1">
    <property type="nucleotide sequence ID" value="NZ_JQBK01000096.1"/>
</dbReference>
<dbReference type="GO" id="GO:0004177">
    <property type="term" value="F:aminopeptidase activity"/>
    <property type="evidence" value="ECO:0007669"/>
    <property type="project" value="UniProtKB-KW"/>
</dbReference>
<dbReference type="AlphaFoldDB" id="A0A0R2K1V7"/>